<evidence type="ECO:0000313" key="4">
    <source>
        <dbReference type="EMBL" id="CAB5217800.1"/>
    </source>
</evidence>
<dbReference type="EMBL" id="LR798249">
    <property type="protein sequence ID" value="CAB5217800.1"/>
    <property type="molecule type" value="Genomic_DNA"/>
</dbReference>
<dbReference type="InterPro" id="IPR027417">
    <property type="entry name" value="P-loop_NTPase"/>
</dbReference>
<feature type="region of interest" description="Disordered" evidence="1">
    <location>
        <begin position="596"/>
        <end position="622"/>
    </location>
</feature>
<evidence type="ECO:0000259" key="3">
    <source>
        <dbReference type="Pfam" id="PF20454"/>
    </source>
</evidence>
<evidence type="ECO:0000256" key="1">
    <source>
        <dbReference type="SAM" id="MobiDB-lite"/>
    </source>
</evidence>
<protein>
    <submittedName>
        <fullName evidence="4">Bacteriophage lambda, GpA</fullName>
    </submittedName>
</protein>
<sequence length="622" mass="71198">MTKCSPFEDRLRKILSPDPDGDIVTWLEKNIKTIPYSPMPGPFRISNTPYLAEIFRALTDPEIESVAVMGPVQSGKSLIPELFSAYIPCRSPGPTIIFQDTNNNAQDFQQTRLRPLWEANPVTREMLGAEMRDKWHTTQFQRNICWVLGANAERNLQRRSCRFVLIDEAWQLPRGHIGEAIARTTAFKWQAKVLVVSQGGTEDDDFTQLHNSGDRREWTFACPSCGTRQPYLWEKIIYPDEAKTSTGWNLDIIRQKTVYECGSCKTHLKDSNSVRSEMNRTGLWVPMNGNSPKGRRSYHYNALAMQWGLTWGDLAVECIESKRALDDHADDSKRREFFQKRLAIPWSDTQEVGGFEIKAGGYKLGEEWADEGAFIQGRINEPPFTDEQKSSQDFVRLRFMSVDVQRNGFYYIVRSWSTDGRSRLLRWGFVPEWEDLRRVQKETFVVDSGVYCDSGDQTEDVYRNCAAYGWRATKGDQRNEFPWRVMTPMGLKTVLRPYSKPSVEVVGKQSCKRHNFSNLRLKDTLARLIRRGSHTRADDAGEEYIKQMMSEIRTSTASGKPVWQRVGDRANHLWDCEVIGLMPAMGLKLVGLGKNKNATKTESDSSDQASENKTESSQSEPE</sequence>
<organism evidence="4">
    <name type="scientific">uncultured Caudovirales phage</name>
    <dbReference type="NCBI Taxonomy" id="2100421"/>
    <lineage>
        <taxon>Viruses</taxon>
        <taxon>Duplodnaviria</taxon>
        <taxon>Heunggongvirae</taxon>
        <taxon>Uroviricota</taxon>
        <taxon>Caudoviricetes</taxon>
        <taxon>Peduoviridae</taxon>
        <taxon>Maltschvirus</taxon>
        <taxon>Maltschvirus maltsch</taxon>
    </lineage>
</organism>
<dbReference type="GO" id="GO:0016887">
    <property type="term" value="F:ATP hydrolysis activity"/>
    <property type="evidence" value="ECO:0007669"/>
    <property type="project" value="InterPro"/>
</dbReference>
<reference evidence="4" key="1">
    <citation type="submission" date="2020-05" db="EMBL/GenBank/DDBJ databases">
        <authorList>
            <person name="Chiriac C."/>
            <person name="Salcher M."/>
            <person name="Ghai R."/>
            <person name="Kavagutti S V."/>
        </authorList>
    </citation>
    <scope>NUCLEOTIDE SEQUENCE</scope>
</reference>
<feature type="domain" description="Terminase large subunit GpA endonuclease" evidence="3">
    <location>
        <begin position="296"/>
        <end position="587"/>
    </location>
</feature>
<evidence type="ECO:0000259" key="2">
    <source>
        <dbReference type="Pfam" id="PF05876"/>
    </source>
</evidence>
<dbReference type="InterPro" id="IPR046454">
    <property type="entry name" value="GpA_endonuclease"/>
</dbReference>
<dbReference type="Pfam" id="PF20454">
    <property type="entry name" value="GpA_nuclease"/>
    <property type="match status" value="1"/>
</dbReference>
<dbReference type="Pfam" id="PF05876">
    <property type="entry name" value="GpA_ATPase"/>
    <property type="match status" value="1"/>
</dbReference>
<name>A0A6J7WJ42_9CAUD</name>
<dbReference type="Gene3D" id="3.40.50.300">
    <property type="entry name" value="P-loop containing nucleotide triphosphate hydrolases"/>
    <property type="match status" value="1"/>
</dbReference>
<gene>
    <name evidence="4" type="ORF">UFOVP201_20</name>
</gene>
<dbReference type="InterPro" id="IPR046453">
    <property type="entry name" value="GpA_ATPase"/>
</dbReference>
<proteinExistence type="predicted"/>
<feature type="domain" description="Phage terminase large subunit GpA ATPase" evidence="2">
    <location>
        <begin position="37"/>
        <end position="284"/>
    </location>
</feature>
<accession>A0A6J7WJ42</accession>
<dbReference type="GO" id="GO:0004519">
    <property type="term" value="F:endonuclease activity"/>
    <property type="evidence" value="ECO:0007669"/>
    <property type="project" value="InterPro"/>
</dbReference>